<proteinExistence type="predicted"/>
<accession>C6LAW1</accession>
<evidence type="ECO:0000313" key="3">
    <source>
        <dbReference type="Proteomes" id="UP000005561"/>
    </source>
</evidence>
<sequence length="98" mass="11400">MLYADYSLVEIFATAFRSKLLRLLRSISCWQVFGKLYFTVSFDFLQQFSLDELLPAKIHLKSLCDGIFALLYHFLTVFAASAKTCYWFLQQGFPAVCY</sequence>
<dbReference type="AlphaFoldDB" id="C6LAW1"/>
<keyword evidence="3" id="KW-1185">Reference proteome</keyword>
<dbReference type="Proteomes" id="UP000005561">
    <property type="component" value="Unassembled WGS sequence"/>
</dbReference>
<evidence type="ECO:0000313" key="2">
    <source>
        <dbReference type="EMBL" id="EET62092.1"/>
    </source>
</evidence>
<evidence type="ECO:0000256" key="1">
    <source>
        <dbReference type="SAM" id="Phobius"/>
    </source>
</evidence>
<keyword evidence="1" id="KW-0472">Membrane</keyword>
<keyword evidence="1" id="KW-1133">Transmembrane helix</keyword>
<protein>
    <submittedName>
        <fullName evidence="2">Uncharacterized protein</fullName>
    </submittedName>
</protein>
<feature type="transmembrane region" description="Helical" evidence="1">
    <location>
        <begin position="67"/>
        <end position="89"/>
    </location>
</feature>
<organism evidence="2 3">
    <name type="scientific">Marvinbryantia formatexigens DSM 14469</name>
    <dbReference type="NCBI Taxonomy" id="478749"/>
    <lineage>
        <taxon>Bacteria</taxon>
        <taxon>Bacillati</taxon>
        <taxon>Bacillota</taxon>
        <taxon>Clostridia</taxon>
        <taxon>Lachnospirales</taxon>
        <taxon>Lachnospiraceae</taxon>
        <taxon>Marvinbryantia</taxon>
    </lineage>
</organism>
<gene>
    <name evidence="2" type="ORF">BRYFOR_05755</name>
</gene>
<keyword evidence="1" id="KW-0812">Transmembrane</keyword>
<dbReference type="EMBL" id="ACCL02000003">
    <property type="protein sequence ID" value="EET62092.1"/>
    <property type="molecule type" value="Genomic_DNA"/>
</dbReference>
<name>C6LAW1_9FIRM</name>
<reference evidence="2" key="1">
    <citation type="submission" date="2009-07" db="EMBL/GenBank/DDBJ databases">
        <authorList>
            <person name="Weinstock G."/>
            <person name="Sodergren E."/>
            <person name="Clifton S."/>
            <person name="Fulton L."/>
            <person name="Fulton B."/>
            <person name="Courtney L."/>
            <person name="Fronick C."/>
            <person name="Harrison M."/>
            <person name="Strong C."/>
            <person name="Farmer C."/>
            <person name="Delahaunty K."/>
            <person name="Markovic C."/>
            <person name="Hall O."/>
            <person name="Minx P."/>
            <person name="Tomlinson C."/>
            <person name="Mitreva M."/>
            <person name="Nelson J."/>
            <person name="Hou S."/>
            <person name="Wollam A."/>
            <person name="Pepin K.H."/>
            <person name="Johnson M."/>
            <person name="Bhonagiri V."/>
            <person name="Nash W.E."/>
            <person name="Warren W."/>
            <person name="Chinwalla A."/>
            <person name="Mardis E.R."/>
            <person name="Wilson R.K."/>
        </authorList>
    </citation>
    <scope>NUCLEOTIDE SEQUENCE [LARGE SCALE GENOMIC DNA]</scope>
    <source>
        <strain evidence="2">DSM 14469</strain>
    </source>
</reference>
<comment type="caution">
    <text evidence="2">The sequence shown here is derived from an EMBL/GenBank/DDBJ whole genome shotgun (WGS) entry which is preliminary data.</text>
</comment>